<organism evidence="2 3">
    <name type="scientific">Mycena rosella</name>
    <name type="common">Pink bonnet</name>
    <name type="synonym">Agaricus rosellus</name>
    <dbReference type="NCBI Taxonomy" id="1033263"/>
    <lineage>
        <taxon>Eukaryota</taxon>
        <taxon>Fungi</taxon>
        <taxon>Dikarya</taxon>
        <taxon>Basidiomycota</taxon>
        <taxon>Agaricomycotina</taxon>
        <taxon>Agaricomycetes</taxon>
        <taxon>Agaricomycetidae</taxon>
        <taxon>Agaricales</taxon>
        <taxon>Marasmiineae</taxon>
        <taxon>Mycenaceae</taxon>
        <taxon>Mycena</taxon>
    </lineage>
</organism>
<evidence type="ECO:0000256" key="1">
    <source>
        <dbReference type="SAM" id="MobiDB-lite"/>
    </source>
</evidence>
<feature type="non-terminal residue" evidence="2">
    <location>
        <position position="1"/>
    </location>
</feature>
<reference evidence="2" key="1">
    <citation type="submission" date="2023-03" db="EMBL/GenBank/DDBJ databases">
        <title>Massive genome expansion in bonnet fungi (Mycena s.s.) driven by repeated elements and novel gene families across ecological guilds.</title>
        <authorList>
            <consortium name="Lawrence Berkeley National Laboratory"/>
            <person name="Harder C.B."/>
            <person name="Miyauchi S."/>
            <person name="Viragh M."/>
            <person name="Kuo A."/>
            <person name="Thoen E."/>
            <person name="Andreopoulos B."/>
            <person name="Lu D."/>
            <person name="Skrede I."/>
            <person name="Drula E."/>
            <person name="Henrissat B."/>
            <person name="Morin E."/>
            <person name="Kohler A."/>
            <person name="Barry K."/>
            <person name="LaButti K."/>
            <person name="Morin E."/>
            <person name="Salamov A."/>
            <person name="Lipzen A."/>
            <person name="Mereny Z."/>
            <person name="Hegedus B."/>
            <person name="Baldrian P."/>
            <person name="Stursova M."/>
            <person name="Weitz H."/>
            <person name="Taylor A."/>
            <person name="Grigoriev I.V."/>
            <person name="Nagy L.G."/>
            <person name="Martin F."/>
            <person name="Kauserud H."/>
        </authorList>
    </citation>
    <scope>NUCLEOTIDE SEQUENCE</scope>
    <source>
        <strain evidence="2">CBHHK067</strain>
    </source>
</reference>
<name>A0AAD7CUD8_MYCRO</name>
<accession>A0AAD7CUD8</accession>
<proteinExistence type="predicted"/>
<evidence type="ECO:0000313" key="2">
    <source>
        <dbReference type="EMBL" id="KAJ7664270.1"/>
    </source>
</evidence>
<feature type="region of interest" description="Disordered" evidence="1">
    <location>
        <begin position="70"/>
        <end position="107"/>
    </location>
</feature>
<evidence type="ECO:0000313" key="3">
    <source>
        <dbReference type="Proteomes" id="UP001221757"/>
    </source>
</evidence>
<keyword evidence="3" id="KW-1185">Reference proteome</keyword>
<dbReference type="Proteomes" id="UP001221757">
    <property type="component" value="Unassembled WGS sequence"/>
</dbReference>
<protein>
    <submittedName>
        <fullName evidence="2">Uncharacterized protein</fullName>
    </submittedName>
</protein>
<dbReference type="AlphaFoldDB" id="A0AAD7CUD8"/>
<comment type="caution">
    <text evidence="2">The sequence shown here is derived from an EMBL/GenBank/DDBJ whole genome shotgun (WGS) entry which is preliminary data.</text>
</comment>
<feature type="compositionally biased region" description="Basic residues" evidence="1">
    <location>
        <begin position="98"/>
        <end position="107"/>
    </location>
</feature>
<sequence length="107" mass="12074">FLKFSEEFKARHTIYDASTRLAFYHRIAEPDAALVPPATVPITQNGRTIRFAADLPSKIAIPLKRQFDGQDVFDGRQRKASKGTKKWEPKPTPPGVRRSGRNRARGV</sequence>
<dbReference type="EMBL" id="JARKIE010000224">
    <property type="protein sequence ID" value="KAJ7664270.1"/>
    <property type="molecule type" value="Genomic_DNA"/>
</dbReference>
<gene>
    <name evidence="2" type="ORF">B0H17DRAFT_1184765</name>
</gene>